<proteinExistence type="predicted"/>
<evidence type="ECO:0000313" key="2">
    <source>
        <dbReference type="Proteomes" id="UP000198307"/>
    </source>
</evidence>
<dbReference type="RefSeq" id="WP_089344102.1">
    <property type="nucleotide sequence ID" value="NZ_CP067132.1"/>
</dbReference>
<evidence type="ECO:0008006" key="3">
    <source>
        <dbReference type="Google" id="ProtNLM"/>
    </source>
</evidence>
<dbReference type="OrthoDB" id="7956186at2"/>
<reference evidence="1 2" key="1">
    <citation type="submission" date="2017-07" db="EMBL/GenBank/DDBJ databases">
        <authorList>
            <person name="Sun Z.S."/>
            <person name="Albrecht U."/>
            <person name="Echele G."/>
            <person name="Lee C.C."/>
        </authorList>
    </citation>
    <scope>NUCLEOTIDE SEQUENCE [LARGE SCALE GENOMIC DNA]</scope>
    <source>
        <strain evidence="1 2">DSM 14827</strain>
    </source>
</reference>
<dbReference type="Proteomes" id="UP000198307">
    <property type="component" value="Unassembled WGS sequence"/>
</dbReference>
<name>A0A239PTU3_9RHOB</name>
<accession>A0A239PTU3</accession>
<organism evidence="1 2">
    <name type="scientific">Paracoccus seriniphilus</name>
    <dbReference type="NCBI Taxonomy" id="184748"/>
    <lineage>
        <taxon>Bacteria</taxon>
        <taxon>Pseudomonadati</taxon>
        <taxon>Pseudomonadota</taxon>
        <taxon>Alphaproteobacteria</taxon>
        <taxon>Rhodobacterales</taxon>
        <taxon>Paracoccaceae</taxon>
        <taxon>Paracoccus</taxon>
    </lineage>
</organism>
<keyword evidence="2" id="KW-1185">Reference proteome</keyword>
<protein>
    <recommendedName>
        <fullName evidence="3">Zinc carboxypeptidase</fullName>
    </recommendedName>
</protein>
<dbReference type="SUPFAM" id="SSF53187">
    <property type="entry name" value="Zn-dependent exopeptidases"/>
    <property type="match status" value="1"/>
</dbReference>
<evidence type="ECO:0000313" key="1">
    <source>
        <dbReference type="EMBL" id="SNT73719.1"/>
    </source>
</evidence>
<dbReference type="AlphaFoldDB" id="A0A239PTU3"/>
<dbReference type="Gene3D" id="3.40.630.10">
    <property type="entry name" value="Zn peptidases"/>
    <property type="match status" value="1"/>
</dbReference>
<gene>
    <name evidence="1" type="ORF">SAMN05444959_105169</name>
</gene>
<dbReference type="EMBL" id="FZQB01000005">
    <property type="protein sequence ID" value="SNT73719.1"/>
    <property type="molecule type" value="Genomic_DNA"/>
</dbReference>
<sequence length="561" mass="62617">MNFHARPQPTLDWLVATATDAFEAWTFDDRAARQRAREALAAKGIQARIHSAYKPLLHFFLEDVRPGLLAATIRWPFHPAAEPNRFLLETYPLAALFPQAQLRFEKGAEGCVYQVELTYPDGTESHEVLAPNHVHVDHIGETVLSPTGWLIDAQGARRLETDYEQIFRGAISAIAGHDWGDSEPLFEELNIAAAVPARDLDLGRGDEIVSLAEALHEDLYFSCLELFQKRSGRPLGDRHLQPGQIVPEVRHGPLCEIRVSLKSFDRQDRGGPLQSLDRATEPLSVAQIRAELDRIGGTPLAAQSRAARQVEARHHRGQGKPVMISAGQHANETTPVVGALRAAHRLALQDADFVISPLENPDGYALHGRLCELTPRHMLHAARYTALGDDLEYREAAGALFEKEIRRQAEAVSGARLHINLHGYPAHEWTRPLTGYIPRNFAMWTLPKGFFLILRYREGWKATAQELMERVTTALLEVEGLAELNARQIALYRIHAGETGFEMINGFPCYLQQDDRHSVPLTLITEYPDETIYGPQFVAGHQAQMQVVLAAHAAWQEIGTG</sequence>